<organism evidence="2 3">
    <name type="scientific">Pseudoalteromonas piscicida</name>
    <dbReference type="NCBI Taxonomy" id="43662"/>
    <lineage>
        <taxon>Bacteria</taxon>
        <taxon>Pseudomonadati</taxon>
        <taxon>Pseudomonadota</taxon>
        <taxon>Gammaproteobacteria</taxon>
        <taxon>Alteromonadales</taxon>
        <taxon>Pseudoalteromonadaceae</taxon>
        <taxon>Pseudoalteromonas</taxon>
    </lineage>
</organism>
<reference evidence="3" key="1">
    <citation type="journal article" date="2019" name="Genome Announc.">
        <title>Draft Genome Sequence of Pseudoalteromonas piscicida Strain 36Y ROTHPW, an Hypersaline Seawater Isolate from the South Coast of Sonora, Mexico.</title>
        <authorList>
            <person name="Sanchez-Diaz R."/>
            <person name="Molina-Garza Z.J."/>
            <person name="Cruz-Suarez L.E."/>
            <person name="Selvin J."/>
            <person name="Kiran G.S."/>
            <person name="Ibarra-Gamez J.C."/>
            <person name="Gomez-Gil B."/>
            <person name="Galaviz-Silva L."/>
        </authorList>
    </citation>
    <scope>NUCLEOTIDE SEQUENCE [LARGE SCALE GENOMIC DNA]</scope>
    <source>
        <strain evidence="3">36Y_RITHPW</strain>
    </source>
</reference>
<dbReference type="OrthoDB" id="9971210at2"/>
<name>A0A2A5JLZ3_PSEO7</name>
<comment type="caution">
    <text evidence="2">The sequence shown here is derived from an EMBL/GenBank/DDBJ whole genome shotgun (WGS) entry which is preliminary data.</text>
</comment>
<dbReference type="RefSeq" id="WP_099643342.1">
    <property type="nucleotide sequence ID" value="NZ_NKHF01000084.1"/>
</dbReference>
<evidence type="ECO:0000313" key="2">
    <source>
        <dbReference type="EMBL" id="PCK30450.1"/>
    </source>
</evidence>
<sequence>MFNLFKLFKKKPKKQYKLSEFSFRRVHRGRTQVYHTATNEWLTWHLIVDDVFDAAGEHVTETDLHHALIDTIFNVTHVGCDFAKSDDTSRTVDASNIPFNSENSPLSSDSASRAFDSAVSNLPSGSSSGSSWSSAYDSGSSSSCSSSSDSGSWD</sequence>
<evidence type="ECO:0000313" key="3">
    <source>
        <dbReference type="Proteomes" id="UP000228621"/>
    </source>
</evidence>
<accession>A0A2A5JLZ3</accession>
<dbReference type="AlphaFoldDB" id="A0A2A5JLZ3"/>
<keyword evidence="3" id="KW-1185">Reference proteome</keyword>
<dbReference type="Proteomes" id="UP000228621">
    <property type="component" value="Unassembled WGS sequence"/>
</dbReference>
<protein>
    <submittedName>
        <fullName evidence="2">Uncharacterized protein</fullName>
    </submittedName>
</protein>
<proteinExistence type="predicted"/>
<evidence type="ECO:0000256" key="1">
    <source>
        <dbReference type="SAM" id="MobiDB-lite"/>
    </source>
</evidence>
<feature type="region of interest" description="Disordered" evidence="1">
    <location>
        <begin position="86"/>
        <end position="154"/>
    </location>
</feature>
<feature type="compositionally biased region" description="Polar residues" evidence="1">
    <location>
        <begin position="91"/>
        <end position="106"/>
    </location>
</feature>
<dbReference type="EMBL" id="NKHF01000084">
    <property type="protein sequence ID" value="PCK30450.1"/>
    <property type="molecule type" value="Genomic_DNA"/>
</dbReference>
<gene>
    <name evidence="2" type="ORF">CEX98_17655</name>
</gene>
<feature type="compositionally biased region" description="Low complexity" evidence="1">
    <location>
        <begin position="107"/>
        <end position="154"/>
    </location>
</feature>